<protein>
    <submittedName>
        <fullName evidence="1">Uncharacterized protein</fullName>
    </submittedName>
</protein>
<comment type="caution">
    <text evidence="1">The sequence shown here is derived from an EMBL/GenBank/DDBJ whole genome shotgun (WGS) entry which is preliminary data.</text>
</comment>
<evidence type="ECO:0000313" key="2">
    <source>
        <dbReference type="Proteomes" id="UP000821845"/>
    </source>
</evidence>
<evidence type="ECO:0000313" key="1">
    <source>
        <dbReference type="EMBL" id="KAH6926289.1"/>
    </source>
</evidence>
<sequence>MYCSGEPDITSSTTVLDIDGTDGSSDSISFDSTTKLKSSPTSRRRGLGEGGFSGDVGCDGADAGDATSGIAQKPRRPRSPWSKEHQRMLVAVFLVGFLFAVVVGAAYFLDSEPGDWVHFRAMLEAAAASSANGTSRIVLQ</sequence>
<accession>A0ACB7S0I8</accession>
<dbReference type="Proteomes" id="UP000821845">
    <property type="component" value="Chromosome 7"/>
</dbReference>
<dbReference type="EMBL" id="CM023487">
    <property type="protein sequence ID" value="KAH6926289.1"/>
    <property type="molecule type" value="Genomic_DNA"/>
</dbReference>
<keyword evidence="2" id="KW-1185">Reference proteome</keyword>
<reference evidence="1" key="1">
    <citation type="submission" date="2020-05" db="EMBL/GenBank/DDBJ databases">
        <title>Large-scale comparative analyses of tick genomes elucidate their genetic diversity and vector capacities.</title>
        <authorList>
            <person name="Jia N."/>
            <person name="Wang J."/>
            <person name="Shi W."/>
            <person name="Du L."/>
            <person name="Sun Y."/>
            <person name="Zhan W."/>
            <person name="Jiang J."/>
            <person name="Wang Q."/>
            <person name="Zhang B."/>
            <person name="Ji P."/>
            <person name="Sakyi L.B."/>
            <person name="Cui X."/>
            <person name="Yuan T."/>
            <person name="Jiang B."/>
            <person name="Yang W."/>
            <person name="Lam T.T.-Y."/>
            <person name="Chang Q."/>
            <person name="Ding S."/>
            <person name="Wang X."/>
            <person name="Zhu J."/>
            <person name="Ruan X."/>
            <person name="Zhao L."/>
            <person name="Wei J."/>
            <person name="Que T."/>
            <person name="Du C."/>
            <person name="Cheng J."/>
            <person name="Dai P."/>
            <person name="Han X."/>
            <person name="Huang E."/>
            <person name="Gao Y."/>
            <person name="Liu J."/>
            <person name="Shao H."/>
            <person name="Ye R."/>
            <person name="Li L."/>
            <person name="Wei W."/>
            <person name="Wang X."/>
            <person name="Wang C."/>
            <person name="Yang T."/>
            <person name="Huo Q."/>
            <person name="Li W."/>
            <person name="Guo W."/>
            <person name="Chen H."/>
            <person name="Zhou L."/>
            <person name="Ni X."/>
            <person name="Tian J."/>
            <person name="Zhou Y."/>
            <person name="Sheng Y."/>
            <person name="Liu T."/>
            <person name="Pan Y."/>
            <person name="Xia L."/>
            <person name="Li J."/>
            <person name="Zhao F."/>
            <person name="Cao W."/>
        </authorList>
    </citation>
    <scope>NUCLEOTIDE SEQUENCE</scope>
    <source>
        <strain evidence="1">Hyas-2018</strain>
    </source>
</reference>
<organism evidence="1 2">
    <name type="scientific">Hyalomma asiaticum</name>
    <name type="common">Tick</name>
    <dbReference type="NCBI Taxonomy" id="266040"/>
    <lineage>
        <taxon>Eukaryota</taxon>
        <taxon>Metazoa</taxon>
        <taxon>Ecdysozoa</taxon>
        <taxon>Arthropoda</taxon>
        <taxon>Chelicerata</taxon>
        <taxon>Arachnida</taxon>
        <taxon>Acari</taxon>
        <taxon>Parasitiformes</taxon>
        <taxon>Ixodida</taxon>
        <taxon>Ixodoidea</taxon>
        <taxon>Ixodidae</taxon>
        <taxon>Hyalomminae</taxon>
        <taxon>Hyalomma</taxon>
    </lineage>
</organism>
<gene>
    <name evidence="1" type="ORF">HPB50_016472</name>
</gene>
<proteinExistence type="predicted"/>
<name>A0ACB7S0I8_HYAAI</name>